<proteinExistence type="predicted"/>
<comment type="caution">
    <text evidence="1">The sequence shown here is derived from an EMBL/GenBank/DDBJ whole genome shotgun (WGS) entry which is preliminary data.</text>
</comment>
<evidence type="ECO:0000313" key="1">
    <source>
        <dbReference type="EMBL" id="HGT46412.1"/>
    </source>
</evidence>
<protein>
    <submittedName>
        <fullName evidence="1">Uncharacterized protein</fullName>
    </submittedName>
</protein>
<accession>A0A832DFD1</accession>
<reference evidence="1" key="1">
    <citation type="journal article" date="2020" name="mSystems">
        <title>Genome- and Community-Level Interaction Insights into Carbon Utilization and Element Cycling Functions of Hydrothermarchaeota in Hydrothermal Sediment.</title>
        <authorList>
            <person name="Zhou Z."/>
            <person name="Liu Y."/>
            <person name="Xu W."/>
            <person name="Pan J."/>
            <person name="Luo Z.H."/>
            <person name="Li M."/>
        </authorList>
    </citation>
    <scope>NUCLEOTIDE SEQUENCE [LARGE SCALE GENOMIC DNA]</scope>
    <source>
        <strain evidence="1">SpSt-500</strain>
    </source>
</reference>
<dbReference type="AlphaFoldDB" id="A0A832DFD1"/>
<dbReference type="EMBL" id="DSVI01000001">
    <property type="protein sequence ID" value="HGT46412.1"/>
    <property type="molecule type" value="Genomic_DNA"/>
</dbReference>
<name>A0A832DFD1_9BACT</name>
<gene>
    <name evidence="1" type="ORF">ENS56_00040</name>
</gene>
<sequence length="146" mass="16552">MIILKAQGILYSSGEIFLNSLKSIHWKELSDKVQPNLPDTIKVELSISFDENELLSGKDGIVWGSYDLRQAEIIQNSLLAQNINSIISKIELSIKSIYLIRIILIEDITAAKDFIWKNDGGLRLKPDWTYAEGEANKSFELWLNGN</sequence>
<organism evidence="1">
    <name type="scientific">Ignavibacterium album</name>
    <dbReference type="NCBI Taxonomy" id="591197"/>
    <lineage>
        <taxon>Bacteria</taxon>
        <taxon>Pseudomonadati</taxon>
        <taxon>Ignavibacteriota</taxon>
        <taxon>Ignavibacteria</taxon>
        <taxon>Ignavibacteriales</taxon>
        <taxon>Ignavibacteriaceae</taxon>
        <taxon>Ignavibacterium</taxon>
    </lineage>
</organism>